<accession>A0A9X2L4L9</accession>
<dbReference type="Gene3D" id="3.40.50.740">
    <property type="match status" value="1"/>
</dbReference>
<evidence type="ECO:0000313" key="2">
    <source>
        <dbReference type="EMBL" id="MCP9292261.1"/>
    </source>
</evidence>
<proteinExistence type="predicted"/>
<dbReference type="CDD" id="cd02784">
    <property type="entry name" value="MopB_CT_PHLH"/>
    <property type="match status" value="1"/>
</dbReference>
<dbReference type="PANTHER" id="PTHR42783:SF3">
    <property type="entry name" value="GLUTAMATE SYNTHASE [NADPH] SMALL CHAIN-RELATED"/>
    <property type="match status" value="1"/>
</dbReference>
<dbReference type="PROSITE" id="PS51379">
    <property type="entry name" value="4FE4S_FER_2"/>
    <property type="match status" value="3"/>
</dbReference>
<dbReference type="AlphaFoldDB" id="A0A9X2L4L9"/>
<dbReference type="Pfam" id="PF13247">
    <property type="entry name" value="Fer4_11"/>
    <property type="match status" value="1"/>
</dbReference>
<dbReference type="SUPFAM" id="SSF50692">
    <property type="entry name" value="ADC-like"/>
    <property type="match status" value="1"/>
</dbReference>
<dbReference type="Gene3D" id="3.30.2070.10">
    <property type="entry name" value="Formate dehydrogenase/DMSO reductase"/>
    <property type="match status" value="1"/>
</dbReference>
<dbReference type="RefSeq" id="WP_255135140.1">
    <property type="nucleotide sequence ID" value="NZ_JANDBC010000002.1"/>
</dbReference>
<feature type="domain" description="4Fe-4S ferredoxin-type" evidence="1">
    <location>
        <begin position="841"/>
        <end position="872"/>
    </location>
</feature>
<dbReference type="SUPFAM" id="SSF54862">
    <property type="entry name" value="4Fe-4S ferredoxins"/>
    <property type="match status" value="1"/>
</dbReference>
<dbReference type="InterPro" id="IPR006311">
    <property type="entry name" value="TAT_signal"/>
</dbReference>
<dbReference type="SUPFAM" id="SSF53706">
    <property type="entry name" value="Formate dehydrogenase/DMSO reductase, domains 1-3"/>
    <property type="match status" value="1"/>
</dbReference>
<dbReference type="Gene3D" id="3.30.70.20">
    <property type="match status" value="2"/>
</dbReference>
<dbReference type="InterPro" id="IPR017896">
    <property type="entry name" value="4Fe4S_Fe-S-bd"/>
</dbReference>
<dbReference type="EMBL" id="JANDBC010000002">
    <property type="protein sequence ID" value="MCP9292261.1"/>
    <property type="molecule type" value="Genomic_DNA"/>
</dbReference>
<dbReference type="NCBIfam" id="TIGR04519">
    <property type="entry name" value="MoCo_extend_TAT"/>
    <property type="match status" value="1"/>
</dbReference>
<gene>
    <name evidence="2" type="ORF">NM125_11805</name>
</gene>
<dbReference type="InterPro" id="IPR030948">
    <property type="entry name" value="TAT_var_transloc_signal_dom"/>
</dbReference>
<evidence type="ECO:0000259" key="1">
    <source>
        <dbReference type="PROSITE" id="PS51379"/>
    </source>
</evidence>
<sequence>MNDLESTDRQMSEEVKETTYWKSLNELANNKEYQKFAEREFPENATELSDGVSRRGFLRVMGASVALAGLAACRRPVQKILPYSKQPEDVVPGVPLYYATAMPVQGNLVGLIAENHEGRPTKLEGNDMHPASRGGTSIFNQAAILGLYDPDRSRSPLQNGEKATKADFEAFANSHFANTGQRIAFISEANSSPTYNNIKEQALSKFNNATWVTYEPFGEDNVLEGNRIAFGGRLRTHYNFENADVIVSLNDDFMSSTHPNSVEYAKQVSSRRKVTDTDGEMNRIYSVEDSFSLTGSYADHRLRVKASQIEAFTYALAAALSTRVNGLSAFSGYSNEFSDHKWITALADDLAANAGRSALTLGSQHKPEVHAAVAAINNALGNTGSTVHYLEVPHLDDQNSTEAFANVVSEMKAGNIDTVVMVGVNPVFNAPANLDFENALSNVETVVNLSDYVDETSLKSTWHVNRAHFLEAWGDGYSYGGARSVIQPQIRPLHEGLSEIEFLNTIVSGSITAGYDLVRDTFQGYYRSGFDNRWTNILHDGIDTTGNFNEVNVRLTSGFTSAMNRATSNVTSTSGMEVVIRPDATLYDGRYANLGWLQELPDPMTKVTWDNVALMSPATAEKLGIEEASAGQDDYDVVEITVNGKSINIVAWIQPGHVDDAITLTTGYGREGIGRVASSYIDYTAGGVDVYPLRGTDNMLYASASVSKTGDTYEIACVQDHHSLEGRDMYRQASISEYKDNPDFASFASVHTYEVPGMKEAEEMGEDQPISLFDEQTYPDHEPQWGMAIDLNSCFGCGVCVIACQSENNIPVIGKKEVKMGREMHWIRNDRYYVGDDPDSPQAVHQPVPCMHCELAPCEQVCPVAATTHSDDGMNQMTYNRCIGTRYCANNCPYKVRRFNFFNYPKEYLTTGDDPDIIQMAMNPEVTVRFRGVMEKCTYCAQRVNRAKIEAKNKTGSPKPADGAVKTACQQACPADAIYFGDLTDDNSEVAKMKRNERNFQMLEELNTRPRTSYMAKLTNPNPALA</sequence>
<dbReference type="CDD" id="cd10551">
    <property type="entry name" value="PsrB"/>
    <property type="match status" value="1"/>
</dbReference>
<name>A0A9X2L4L9_9BACT</name>
<dbReference type="PROSITE" id="PS51318">
    <property type="entry name" value="TAT"/>
    <property type="match status" value="1"/>
</dbReference>
<feature type="domain" description="4Fe-4S ferredoxin-type" evidence="1">
    <location>
        <begin position="785"/>
        <end position="815"/>
    </location>
</feature>
<organism evidence="2 3">
    <name type="scientific">Gracilimonas sediminicola</name>
    <dbReference type="NCBI Taxonomy" id="2952158"/>
    <lineage>
        <taxon>Bacteria</taxon>
        <taxon>Pseudomonadati</taxon>
        <taxon>Balneolota</taxon>
        <taxon>Balneolia</taxon>
        <taxon>Balneolales</taxon>
        <taxon>Balneolaceae</taxon>
        <taxon>Gracilimonas</taxon>
    </lineage>
</organism>
<dbReference type="InterPro" id="IPR009010">
    <property type="entry name" value="Asp_de-COase-like_dom_sf"/>
</dbReference>
<dbReference type="PANTHER" id="PTHR42783">
    <property type="entry name" value="GLUTAMATE SYNTHASE [NADPH] SMALL CHAIN"/>
    <property type="match status" value="1"/>
</dbReference>
<protein>
    <submittedName>
        <fullName evidence="2">TAT-variant-translocated molybdopterin oxidoreductase</fullName>
    </submittedName>
</protein>
<comment type="caution">
    <text evidence="2">The sequence shown here is derived from an EMBL/GenBank/DDBJ whole genome shotgun (WGS) entry which is preliminary data.</text>
</comment>
<evidence type="ECO:0000313" key="3">
    <source>
        <dbReference type="Proteomes" id="UP001139125"/>
    </source>
</evidence>
<dbReference type="Proteomes" id="UP001139125">
    <property type="component" value="Unassembled WGS sequence"/>
</dbReference>
<dbReference type="Gene3D" id="3.40.228.10">
    <property type="entry name" value="Dimethylsulfoxide Reductase, domain 2"/>
    <property type="match status" value="1"/>
</dbReference>
<feature type="domain" description="4Fe-4S ferredoxin-type" evidence="1">
    <location>
        <begin position="873"/>
        <end position="902"/>
    </location>
</feature>
<reference evidence="2" key="1">
    <citation type="submission" date="2022-06" db="EMBL/GenBank/DDBJ databases">
        <title>Gracilimonas sp. CAU 1638 isolated from sea sediment.</title>
        <authorList>
            <person name="Kim W."/>
        </authorList>
    </citation>
    <scope>NUCLEOTIDE SEQUENCE</scope>
    <source>
        <strain evidence="2">CAU 1638</strain>
    </source>
</reference>
<keyword evidence="3" id="KW-1185">Reference proteome</keyword>